<dbReference type="GO" id="GO:0046872">
    <property type="term" value="F:metal ion binding"/>
    <property type="evidence" value="ECO:0007669"/>
    <property type="project" value="UniProtKB-KW"/>
</dbReference>
<feature type="domain" description="2Fe-2S ferredoxin-type" evidence="7">
    <location>
        <begin position="27"/>
        <end position="103"/>
    </location>
</feature>
<proteinExistence type="predicted"/>
<dbReference type="OrthoDB" id="159930at2"/>
<dbReference type="Gene3D" id="3.30.530.20">
    <property type="match status" value="1"/>
</dbReference>
<dbReference type="PROSITE" id="PS51085">
    <property type="entry name" value="2FE2S_FER_2"/>
    <property type="match status" value="1"/>
</dbReference>
<evidence type="ECO:0000256" key="4">
    <source>
        <dbReference type="ARBA" id="ARBA00023004"/>
    </source>
</evidence>
<dbReference type="RefSeq" id="WP_093078943.1">
    <property type="nucleotide sequence ID" value="NZ_FNBE01000004.1"/>
</dbReference>
<dbReference type="InterPro" id="IPR012675">
    <property type="entry name" value="Beta-grasp_dom_sf"/>
</dbReference>
<dbReference type="GO" id="GO:0051537">
    <property type="term" value="F:2 iron, 2 sulfur cluster binding"/>
    <property type="evidence" value="ECO:0007669"/>
    <property type="project" value="UniProtKB-KW"/>
</dbReference>
<evidence type="ECO:0000256" key="2">
    <source>
        <dbReference type="ARBA" id="ARBA00022723"/>
    </source>
</evidence>
<dbReference type="PANTHER" id="PTHR44379">
    <property type="entry name" value="OXIDOREDUCTASE WITH IRON-SULFUR SUBUNIT"/>
    <property type="match status" value="1"/>
</dbReference>
<dbReference type="EMBL" id="FNBE01000004">
    <property type="protein sequence ID" value="SDF28060.1"/>
    <property type="molecule type" value="Genomic_DNA"/>
</dbReference>
<evidence type="ECO:0000256" key="1">
    <source>
        <dbReference type="ARBA" id="ARBA00022714"/>
    </source>
</evidence>
<dbReference type="STRING" id="366584.SAMN05216377_104148"/>
<dbReference type="Gene3D" id="3.10.20.30">
    <property type="match status" value="1"/>
</dbReference>
<dbReference type="PANTHER" id="PTHR44379:SF8">
    <property type="entry name" value="XANTHINE DEHYDROGENASE IRON-SULFUR-BINDING SUBUNIT XDHC-RELATED"/>
    <property type="match status" value="1"/>
</dbReference>
<dbReference type="CDD" id="cd00207">
    <property type="entry name" value="fer2"/>
    <property type="match status" value="1"/>
</dbReference>
<dbReference type="Gene3D" id="1.10.150.120">
    <property type="entry name" value="[2Fe-2S]-binding domain"/>
    <property type="match status" value="1"/>
</dbReference>
<protein>
    <submittedName>
        <fullName evidence="8">Carbon-monoxide dehydrogenase small subunit</fullName>
    </submittedName>
</protein>
<keyword evidence="3" id="KW-0560">Oxidoreductase</keyword>
<dbReference type="AlphaFoldDB" id="A0A1G7JSZ7"/>
<sequence>MTTVEPRHDGLAGPAQPRDRVAADETVGITMTVNGTETTVTVPPRAHLGDVLREQLGLTGTHLGCEHGVCGMCTVLVDGEAARACLLFAVQCEGAEIVTVEGLGTPDDQHPLQQAFSAHHALQCGFCTPGMLMSSYDLLTTTPEVESEELPEQMSGVLCRCTGYRGILAAVDDVRQRYPDGVPGPRACGARTLVGRGSGGGTGAAAAEEDVPAAALAQEVRLPSGPPSAVVDVTSALGSPVERVWAVLDDFDLLARCLPGARLTEVLDGDRYRGRAVVALGPVKLSFDGLAQVVERDPAAHRLRFHAQGADAGGSATQADVVLAAEAGPDGGTVLTAHADVHLTGRVAQFGRALAGDVSRRLFEQFAASVDEAAETGSVTAPSRGAQLRLVAGTVRDTVRALVRRGFARVRQR</sequence>
<evidence type="ECO:0000313" key="8">
    <source>
        <dbReference type="EMBL" id="SDF28060.1"/>
    </source>
</evidence>
<dbReference type="CDD" id="cd07823">
    <property type="entry name" value="SRPBCC_5"/>
    <property type="match status" value="1"/>
</dbReference>
<dbReference type="InterPro" id="IPR051452">
    <property type="entry name" value="Diverse_Oxidoreductases"/>
</dbReference>
<dbReference type="InterPro" id="IPR036884">
    <property type="entry name" value="2Fe-2S-bd_dom_sf"/>
</dbReference>
<keyword evidence="1" id="KW-0001">2Fe-2S</keyword>
<comment type="pathway">
    <text evidence="6">Alkaloid degradation; nicotine degradation.</text>
</comment>
<dbReference type="SUPFAM" id="SSF55961">
    <property type="entry name" value="Bet v1-like"/>
    <property type="match status" value="1"/>
</dbReference>
<dbReference type="InterPro" id="IPR023393">
    <property type="entry name" value="START-like_dom_sf"/>
</dbReference>
<dbReference type="InterPro" id="IPR036010">
    <property type="entry name" value="2Fe-2S_ferredoxin-like_sf"/>
</dbReference>
<evidence type="ECO:0000259" key="7">
    <source>
        <dbReference type="PROSITE" id="PS51085"/>
    </source>
</evidence>
<keyword evidence="5" id="KW-0411">Iron-sulfur</keyword>
<evidence type="ECO:0000256" key="6">
    <source>
        <dbReference type="ARBA" id="ARBA00060707"/>
    </source>
</evidence>
<dbReference type="InterPro" id="IPR010419">
    <property type="entry name" value="CO_DH_gsu"/>
</dbReference>
<dbReference type="SUPFAM" id="SSF54292">
    <property type="entry name" value="2Fe-2S ferredoxin-like"/>
    <property type="match status" value="1"/>
</dbReference>
<dbReference type="Pfam" id="PF00111">
    <property type="entry name" value="Fer2"/>
    <property type="match status" value="1"/>
</dbReference>
<keyword evidence="2" id="KW-0479">Metal-binding</keyword>
<dbReference type="GO" id="GO:0016491">
    <property type="term" value="F:oxidoreductase activity"/>
    <property type="evidence" value="ECO:0007669"/>
    <property type="project" value="UniProtKB-KW"/>
</dbReference>
<evidence type="ECO:0000256" key="5">
    <source>
        <dbReference type="ARBA" id="ARBA00023014"/>
    </source>
</evidence>
<gene>
    <name evidence="8" type="ORF">SAMN05216377_104148</name>
</gene>
<reference evidence="8 9" key="1">
    <citation type="submission" date="2016-10" db="EMBL/GenBank/DDBJ databases">
        <authorList>
            <person name="de Groot N.N."/>
        </authorList>
    </citation>
    <scope>NUCLEOTIDE SEQUENCE [LARGE SCALE GENOMIC DNA]</scope>
    <source>
        <strain evidence="8 9">CGMCC 4.3143</strain>
    </source>
</reference>
<dbReference type="SUPFAM" id="SSF47741">
    <property type="entry name" value="CO dehydrogenase ISP C-domain like"/>
    <property type="match status" value="1"/>
</dbReference>
<dbReference type="InterPro" id="IPR001041">
    <property type="entry name" value="2Fe-2S_ferredoxin-type"/>
</dbReference>
<dbReference type="Pfam" id="PF01799">
    <property type="entry name" value="Fer2_2"/>
    <property type="match status" value="1"/>
</dbReference>
<keyword evidence="9" id="KW-1185">Reference proteome</keyword>
<evidence type="ECO:0000256" key="3">
    <source>
        <dbReference type="ARBA" id="ARBA00023002"/>
    </source>
</evidence>
<organism evidence="8 9">
    <name type="scientific">Pseudonocardia oroxyli</name>
    <dbReference type="NCBI Taxonomy" id="366584"/>
    <lineage>
        <taxon>Bacteria</taxon>
        <taxon>Bacillati</taxon>
        <taxon>Actinomycetota</taxon>
        <taxon>Actinomycetes</taxon>
        <taxon>Pseudonocardiales</taxon>
        <taxon>Pseudonocardiaceae</taxon>
        <taxon>Pseudonocardia</taxon>
    </lineage>
</organism>
<dbReference type="Pfam" id="PF06240">
    <property type="entry name" value="COXG"/>
    <property type="match status" value="1"/>
</dbReference>
<accession>A0A1G7JSZ7</accession>
<dbReference type="FunFam" id="3.10.20.30:FF:000020">
    <property type="entry name" value="Xanthine dehydrogenase iron-sulfur subunit"/>
    <property type="match status" value="1"/>
</dbReference>
<dbReference type="Proteomes" id="UP000198967">
    <property type="component" value="Unassembled WGS sequence"/>
</dbReference>
<evidence type="ECO:0000313" key="9">
    <source>
        <dbReference type="Proteomes" id="UP000198967"/>
    </source>
</evidence>
<dbReference type="PROSITE" id="PS00197">
    <property type="entry name" value="2FE2S_FER_1"/>
    <property type="match status" value="1"/>
</dbReference>
<dbReference type="InterPro" id="IPR002888">
    <property type="entry name" value="2Fe-2S-bd"/>
</dbReference>
<name>A0A1G7JSZ7_PSEOR</name>
<keyword evidence="4" id="KW-0408">Iron</keyword>
<dbReference type="InterPro" id="IPR006058">
    <property type="entry name" value="2Fe2S_fd_BS"/>
</dbReference>